<dbReference type="EMBL" id="JALAWA010000013">
    <property type="protein sequence ID" value="MCY9186566.1"/>
    <property type="molecule type" value="Genomic_DNA"/>
</dbReference>
<feature type="domain" description="Actin homologue MreB-like C-terminal" evidence="2">
    <location>
        <begin position="206"/>
        <end position="331"/>
    </location>
</feature>
<evidence type="ECO:0000313" key="3">
    <source>
        <dbReference type="EMBL" id="MCY9186566.1"/>
    </source>
</evidence>
<protein>
    <submittedName>
        <fullName evidence="3">ParM/StbA family protein</fullName>
    </submittedName>
</protein>
<dbReference type="EMBL" id="CP114067">
    <property type="protein sequence ID" value="WAT23536.1"/>
    <property type="molecule type" value="Genomic_DNA"/>
</dbReference>
<name>A0A9Q4HRZ5_9BACI</name>
<dbReference type="InterPro" id="IPR043129">
    <property type="entry name" value="ATPase_NBD"/>
</dbReference>
<reference evidence="3" key="1">
    <citation type="submission" date="2022-02" db="EMBL/GenBank/DDBJ databases">
        <title>Crop Bioprotection Bacillus Genome Sequencing.</title>
        <authorList>
            <person name="Dunlap C."/>
        </authorList>
    </citation>
    <scope>NUCLEOTIDE SEQUENCE</scope>
    <source>
        <strain evidence="3">EC49O2N-C10</strain>
    </source>
</reference>
<sequence>MTTKTSKKEKVSMPYLVAVDIGFGELKRISSAFPEAIAIPSAVVPGAKPAGNKLIDHETIKDESLIVTTSEGTYYVGEHAMKIPTSGSKRTKIRDRASDHLSRVLFQTGIALGVPHETGEYDVAVVTGLPNEDFDLTIKDRLEEFLNKPFTVEFHLSANHSITKTINITSVDIIRQPEGSVTYNQFEFDKVEFLVPSEDAKAIVGIIDFGHFTTDYALFQDGVIIEDDTTNGSTIGVTDAYNKLKRKLIVKFDRMGYEYRASDRDLDKAIRTGYVHYMGEEIDVKAEVESCAEEVAATIAKEVLDAWGNETNRLELIVISGGGSHVFSKFIQTEFETRNKQGFQVLDAPQFSNVLGFYMYGCISLSDTFDEEKVYDKYVTPVFGRVA</sequence>
<dbReference type="Gene3D" id="3.30.420.40">
    <property type="match status" value="2"/>
</dbReference>
<reference evidence="4" key="2">
    <citation type="submission" date="2022-12" db="EMBL/GenBank/DDBJ databases">
        <title>Genomic of Bacillus halotolerans.</title>
        <authorList>
            <person name="Xu G."/>
            <person name="Ding Y."/>
        </authorList>
    </citation>
    <scope>NUCLEOTIDE SEQUENCE</scope>
    <source>
        <strain evidence="4">B13</strain>
        <plasmid evidence="4">unnamed</plasmid>
    </source>
</reference>
<evidence type="ECO:0000313" key="6">
    <source>
        <dbReference type="Proteomes" id="UP001164713"/>
    </source>
</evidence>
<dbReference type="Pfam" id="PF17989">
    <property type="entry name" value="ALP_N"/>
    <property type="match status" value="1"/>
</dbReference>
<keyword evidence="4" id="KW-0614">Plasmid</keyword>
<dbReference type="Pfam" id="PF21522">
    <property type="entry name" value="MreB-like_C"/>
    <property type="match status" value="1"/>
</dbReference>
<evidence type="ECO:0000259" key="1">
    <source>
        <dbReference type="Pfam" id="PF17989"/>
    </source>
</evidence>
<dbReference type="RefSeq" id="WP_268522608.1">
    <property type="nucleotide sequence ID" value="NZ_CP114067.1"/>
</dbReference>
<dbReference type="Proteomes" id="UP001073053">
    <property type="component" value="Unassembled WGS sequence"/>
</dbReference>
<organism evidence="3 5">
    <name type="scientific">Bacillus halotolerans</name>
    <dbReference type="NCBI Taxonomy" id="260554"/>
    <lineage>
        <taxon>Bacteria</taxon>
        <taxon>Bacillati</taxon>
        <taxon>Bacillota</taxon>
        <taxon>Bacilli</taxon>
        <taxon>Bacillales</taxon>
        <taxon>Bacillaceae</taxon>
        <taxon>Bacillus</taxon>
    </lineage>
</organism>
<proteinExistence type="predicted"/>
<dbReference type="InterPro" id="IPR040607">
    <property type="entry name" value="ALP_N"/>
</dbReference>
<evidence type="ECO:0000313" key="4">
    <source>
        <dbReference type="EMBL" id="WAT23536.1"/>
    </source>
</evidence>
<evidence type="ECO:0000259" key="2">
    <source>
        <dbReference type="Pfam" id="PF21522"/>
    </source>
</evidence>
<geneLocation type="plasmid" evidence="4 6">
    <name>unnamed</name>
</geneLocation>
<dbReference type="Proteomes" id="UP001164713">
    <property type="component" value="Plasmid unnamed"/>
</dbReference>
<dbReference type="InterPro" id="IPR049067">
    <property type="entry name" value="MreB-like_C"/>
</dbReference>
<dbReference type="SUPFAM" id="SSF53067">
    <property type="entry name" value="Actin-like ATPase domain"/>
    <property type="match status" value="2"/>
</dbReference>
<evidence type="ECO:0000313" key="5">
    <source>
        <dbReference type="Proteomes" id="UP001073053"/>
    </source>
</evidence>
<accession>A0A9Q4HRZ5</accession>
<dbReference type="AlphaFoldDB" id="A0A9Q4HRZ5"/>
<gene>
    <name evidence="3" type="ORF">MOF03_18335</name>
    <name evidence="4" type="ORF">O0R52_22410</name>
</gene>
<keyword evidence="6" id="KW-1185">Reference proteome</keyword>
<feature type="domain" description="Actin-like protein N-terminal" evidence="1">
    <location>
        <begin position="18"/>
        <end position="179"/>
    </location>
</feature>